<evidence type="ECO:0000313" key="4">
    <source>
        <dbReference type="Proteomes" id="UP000612282"/>
    </source>
</evidence>
<evidence type="ECO:0000313" key="3">
    <source>
        <dbReference type="EMBL" id="GID56414.1"/>
    </source>
</evidence>
<evidence type="ECO:0000256" key="1">
    <source>
        <dbReference type="SAM" id="MobiDB-lite"/>
    </source>
</evidence>
<keyword evidence="2" id="KW-1133">Transmembrane helix</keyword>
<dbReference type="EMBL" id="BOMG01000057">
    <property type="protein sequence ID" value="GID56414.1"/>
    <property type="molecule type" value="Genomic_DNA"/>
</dbReference>
<keyword evidence="2" id="KW-0812">Transmembrane</keyword>
<feature type="compositionally biased region" description="Low complexity" evidence="1">
    <location>
        <begin position="249"/>
        <end position="259"/>
    </location>
</feature>
<feature type="transmembrane region" description="Helical" evidence="2">
    <location>
        <begin position="216"/>
        <end position="237"/>
    </location>
</feature>
<keyword evidence="4" id="KW-1185">Reference proteome</keyword>
<feature type="compositionally biased region" description="Low complexity" evidence="1">
    <location>
        <begin position="307"/>
        <end position="321"/>
    </location>
</feature>
<sequence length="439" mass="44054">MPATGPRVDAARVSAAVTAVLTGIGETGSGSGRSAAVRASAVMTGGRAAIRADGGGIHNVHTVHNGISTGSPGDTVVMHDRTGILPPSTVVMMRVGERPKPALRQRTGSASTAVPERTGSALTAVLERTDDVSRAAAAFMANTEPGHVPTAPRLKTGDLQGPATDVLEHVAYGLSADGAAAFAQAKAALDQLLGRGTAVVGQTVGAVGREARRRPVLTVGLMTVGVGAVAASAFGMAPDGPQFRPPPLAAAHTPAPADASGVYSGLAPYEPPAPTGRHRSATVDDQLGEASPPPTGLTAPSGSGVKTSTPVPSGVTTTDLTATGTVGRTASIGFSHPRDGDTLAANARVSGSADLPPHHQVWLLRRHGAGTPYRVVGACPGGWSFTCGPAGLETGGDENFQLTAVVVDPSTARTLRPGQSRALLPANVAHSEIKIKRAS</sequence>
<gene>
    <name evidence="3" type="ORF">Aco03nite_048180</name>
</gene>
<evidence type="ECO:0000256" key="2">
    <source>
        <dbReference type="SAM" id="Phobius"/>
    </source>
</evidence>
<name>A0ABQ3XD47_9ACTN</name>
<comment type="caution">
    <text evidence="3">The sequence shown here is derived from an EMBL/GenBank/DDBJ whole genome shotgun (WGS) entry which is preliminary data.</text>
</comment>
<dbReference type="Proteomes" id="UP000612282">
    <property type="component" value="Unassembled WGS sequence"/>
</dbReference>
<organism evidence="3 4">
    <name type="scientific">Actinoplanes couchii</name>
    <dbReference type="NCBI Taxonomy" id="403638"/>
    <lineage>
        <taxon>Bacteria</taxon>
        <taxon>Bacillati</taxon>
        <taxon>Actinomycetota</taxon>
        <taxon>Actinomycetes</taxon>
        <taxon>Micromonosporales</taxon>
        <taxon>Micromonosporaceae</taxon>
        <taxon>Actinoplanes</taxon>
    </lineage>
</organism>
<protein>
    <submittedName>
        <fullName evidence="3">Uncharacterized protein</fullName>
    </submittedName>
</protein>
<accession>A0ABQ3XD47</accession>
<keyword evidence="2" id="KW-0472">Membrane</keyword>
<feature type="region of interest" description="Disordered" evidence="1">
    <location>
        <begin position="245"/>
        <end position="321"/>
    </location>
</feature>
<proteinExistence type="predicted"/>
<reference evidence="3 4" key="1">
    <citation type="submission" date="2021-01" db="EMBL/GenBank/DDBJ databases">
        <title>Whole genome shotgun sequence of Actinoplanes couchii NBRC 106145.</title>
        <authorList>
            <person name="Komaki H."/>
            <person name="Tamura T."/>
        </authorList>
    </citation>
    <scope>NUCLEOTIDE SEQUENCE [LARGE SCALE GENOMIC DNA]</scope>
    <source>
        <strain evidence="3 4">NBRC 106145</strain>
    </source>
</reference>